<dbReference type="STRING" id="309801.trd_1266"/>
<feature type="coiled-coil region" evidence="10">
    <location>
        <begin position="461"/>
        <end position="522"/>
    </location>
</feature>
<dbReference type="InterPro" id="IPR038729">
    <property type="entry name" value="Rad50/SbcC_AAA"/>
</dbReference>
<dbReference type="PROSITE" id="PS51131">
    <property type="entry name" value="ZN_HOOK"/>
    <property type="match status" value="1"/>
</dbReference>
<keyword evidence="2" id="KW-0547">Nucleotide-binding</keyword>
<evidence type="ECO:0000256" key="10">
    <source>
        <dbReference type="SAM" id="Coils"/>
    </source>
</evidence>
<feature type="binding site" evidence="9">
    <location>
        <position position="424"/>
    </location>
    <ligand>
        <name>Zn(2+)</name>
        <dbReference type="ChEBI" id="CHEBI:29105"/>
    </ligand>
</feature>
<dbReference type="Gene3D" id="1.10.287.510">
    <property type="entry name" value="Helix hairpin bin"/>
    <property type="match status" value="1"/>
</dbReference>
<dbReference type="GO" id="GO:0006302">
    <property type="term" value="P:double-strand break repair"/>
    <property type="evidence" value="ECO:0007669"/>
    <property type="project" value="InterPro"/>
</dbReference>
<evidence type="ECO:0000256" key="7">
    <source>
        <dbReference type="ARBA" id="ARBA00023054"/>
    </source>
</evidence>
<name>B9L1K6_THERP</name>
<gene>
    <name evidence="12" type="ordered locus">trd_1266</name>
</gene>
<dbReference type="PANTHER" id="PTHR32114">
    <property type="entry name" value="ABC TRANSPORTER ABCH.3"/>
    <property type="match status" value="1"/>
</dbReference>
<evidence type="ECO:0000256" key="4">
    <source>
        <dbReference type="ARBA" id="ARBA00022801"/>
    </source>
</evidence>
<accession>B9L1K6</accession>
<evidence type="ECO:0000256" key="2">
    <source>
        <dbReference type="ARBA" id="ARBA00022741"/>
    </source>
</evidence>
<feature type="binding site" evidence="9">
    <location>
        <position position="427"/>
    </location>
    <ligand>
        <name>Zn(2+)</name>
        <dbReference type="ChEBI" id="CHEBI:29105"/>
    </ligand>
</feature>
<protein>
    <submittedName>
        <fullName evidence="12">RecF/RecN/SMC N terminal domain protein</fullName>
    </submittedName>
</protein>
<dbReference type="Pfam" id="PF13476">
    <property type="entry name" value="AAA_23"/>
    <property type="match status" value="1"/>
</dbReference>
<feature type="domain" description="Zinc-hook" evidence="11">
    <location>
        <begin position="372"/>
        <end position="476"/>
    </location>
</feature>
<organism evidence="12 13">
    <name type="scientific">Thermomicrobium roseum (strain ATCC 27502 / DSM 5159 / P-2)</name>
    <dbReference type="NCBI Taxonomy" id="309801"/>
    <lineage>
        <taxon>Bacteria</taxon>
        <taxon>Pseudomonadati</taxon>
        <taxon>Thermomicrobiota</taxon>
        <taxon>Thermomicrobia</taxon>
        <taxon>Thermomicrobiales</taxon>
        <taxon>Thermomicrobiaceae</taxon>
        <taxon>Thermomicrobium</taxon>
    </lineage>
</organism>
<sequence length="850" mass="98737">MIPTRLVLRHFLCYRDPVEVDFTGLQLACLSGENGAGKSALLDAMTWALWEKARASNQHLVSLGELETRVEFSFRLDGREYRVVRAYTSSGKKGSLLELHVRTEDGWYPLASSGKHTVQAEIDRLLGISYSTFVNSVFLLQGRADEFTRQTPAKRKEILAELLELDRYERYREVAREEAKRLHDERTRSEQMLAALREQAAQAPALRDQVTRLENALDAQRAQLAQLREQLKLRQERLYRLQLEVERYRERSARHAELVRECAKRHEEKDRLEQRLATQQAILQRAPEIERRAQELDAVQRELDELGRIAAERQRIQQELLQRERDLESKRRERAVRKQALETRIKETEQALAQRPELQARLVQIDEELARLATLRERQAELDNQKVQREARRGELRALANQLRQQMKELQEQLQQLSAIDAVCPVCLRPLTPEERARQEAQVRERGAQLRSTFDASRNEDLQLAKELEEIQQRRRELDAELRREGDLQAEGGKIRGDLEKLARQERELAQLRRELEQLSRSEEFDPEYRSLADEVQKLRQQLTALVFDPERREALERRRRELEPVRQELLQLRDARTAVQHLAERLSELEREIATLETERVSLEAELAAWSPPERELETVHSELEQLKQREQSEEELIERLQSQLGALRQRLTDAEAAQDEAERVSRELDRLAREIAVLETLDRAFGKHGIQTMVFENVLPDLAEAANEILDRLPGNTLRIDFVTQRDKTSGDGAIETLDILISDEFGQRPYELYSGGEAFRINFALRVALSLLLVERAGRRLETLVIDEGFGTQDAKGREGLIQALQSVQDRFALILVITHLEDLKEQFPQRIEVYKTSGGSQVTVIR</sequence>
<dbReference type="PANTHER" id="PTHR32114:SF2">
    <property type="entry name" value="ABC TRANSPORTER ABCH.3"/>
    <property type="match status" value="1"/>
</dbReference>
<dbReference type="Proteomes" id="UP000000447">
    <property type="component" value="Chromosome"/>
</dbReference>
<keyword evidence="5 9" id="KW-0862">Zinc</keyword>
<keyword evidence="7 10" id="KW-0175">Coiled coil</keyword>
<keyword evidence="3" id="KW-0227">DNA damage</keyword>
<keyword evidence="6" id="KW-0067">ATP-binding</keyword>
<dbReference type="GO" id="GO:0046872">
    <property type="term" value="F:metal ion binding"/>
    <property type="evidence" value="ECO:0007669"/>
    <property type="project" value="UniProtKB-UniRule"/>
</dbReference>
<dbReference type="GO" id="GO:0016887">
    <property type="term" value="F:ATP hydrolysis activity"/>
    <property type="evidence" value="ECO:0007669"/>
    <property type="project" value="InterPro"/>
</dbReference>
<dbReference type="AlphaFoldDB" id="B9L1K6"/>
<evidence type="ECO:0000256" key="9">
    <source>
        <dbReference type="PROSITE-ProRule" id="PRU00471"/>
    </source>
</evidence>
<evidence type="ECO:0000313" key="12">
    <source>
        <dbReference type="EMBL" id="ACM04878.1"/>
    </source>
</evidence>
<dbReference type="SUPFAM" id="SSF52540">
    <property type="entry name" value="P-loop containing nucleoside triphosphate hydrolases"/>
    <property type="match status" value="2"/>
</dbReference>
<evidence type="ECO:0000259" key="11">
    <source>
        <dbReference type="PROSITE" id="PS51131"/>
    </source>
</evidence>
<evidence type="ECO:0000256" key="5">
    <source>
        <dbReference type="ARBA" id="ARBA00022833"/>
    </source>
</evidence>
<dbReference type="Pfam" id="PF04423">
    <property type="entry name" value="Rad50_zn_hook"/>
    <property type="match status" value="1"/>
</dbReference>
<dbReference type="EMBL" id="CP001275">
    <property type="protein sequence ID" value="ACM04878.1"/>
    <property type="molecule type" value="Genomic_DNA"/>
</dbReference>
<dbReference type="eggNOG" id="COG0419">
    <property type="taxonomic scope" value="Bacteria"/>
</dbReference>
<keyword evidence="8" id="KW-0234">DNA repair</keyword>
<dbReference type="KEGG" id="tro:trd_1266"/>
<reference evidence="12 13" key="1">
    <citation type="journal article" date="2009" name="PLoS ONE">
        <title>Complete genome sequence of the aerobic CO-oxidizing thermophile Thermomicrobium roseum.</title>
        <authorList>
            <person name="Wu D."/>
            <person name="Raymond J."/>
            <person name="Wu M."/>
            <person name="Chatterji S."/>
            <person name="Ren Q."/>
            <person name="Graham J.E."/>
            <person name="Bryant D.A."/>
            <person name="Robb F."/>
            <person name="Colman A."/>
            <person name="Tallon L.J."/>
            <person name="Badger J.H."/>
            <person name="Madupu R."/>
            <person name="Ward N.L."/>
            <person name="Eisen J.A."/>
        </authorList>
    </citation>
    <scope>NUCLEOTIDE SEQUENCE [LARGE SCALE GENOMIC DNA]</scope>
    <source>
        <strain evidence="13">ATCC 27502 / DSM 5159 / P-2</strain>
    </source>
</reference>
<dbReference type="HOGENOM" id="CLU_004785_0_2_0"/>
<feature type="coiled-coil region" evidence="10">
    <location>
        <begin position="365"/>
        <end position="420"/>
    </location>
</feature>
<keyword evidence="13" id="KW-1185">Reference proteome</keyword>
<dbReference type="GO" id="GO:0005524">
    <property type="term" value="F:ATP binding"/>
    <property type="evidence" value="ECO:0007669"/>
    <property type="project" value="UniProtKB-KW"/>
</dbReference>
<evidence type="ECO:0000256" key="1">
    <source>
        <dbReference type="ARBA" id="ARBA00022723"/>
    </source>
</evidence>
<evidence type="ECO:0000313" key="13">
    <source>
        <dbReference type="Proteomes" id="UP000000447"/>
    </source>
</evidence>
<feature type="coiled-coil region" evidence="10">
    <location>
        <begin position="165"/>
        <end position="333"/>
    </location>
</feature>
<dbReference type="InterPro" id="IPR013134">
    <property type="entry name" value="Zn_hook_RAD50"/>
</dbReference>
<feature type="coiled-coil region" evidence="10">
    <location>
        <begin position="573"/>
        <end position="683"/>
    </location>
</feature>
<evidence type="ECO:0000256" key="8">
    <source>
        <dbReference type="ARBA" id="ARBA00023204"/>
    </source>
</evidence>
<dbReference type="Gene3D" id="3.40.50.300">
    <property type="entry name" value="P-loop containing nucleotide triphosphate hydrolases"/>
    <property type="match status" value="2"/>
</dbReference>
<keyword evidence="1 9" id="KW-0479">Metal-binding</keyword>
<evidence type="ECO:0000256" key="3">
    <source>
        <dbReference type="ARBA" id="ARBA00022763"/>
    </source>
</evidence>
<proteinExistence type="predicted"/>
<evidence type="ECO:0000256" key="6">
    <source>
        <dbReference type="ARBA" id="ARBA00022840"/>
    </source>
</evidence>
<dbReference type="RefSeq" id="WP_015922217.1">
    <property type="nucleotide sequence ID" value="NC_011959.1"/>
</dbReference>
<keyword evidence="4" id="KW-0378">Hydrolase</keyword>
<dbReference type="InterPro" id="IPR027417">
    <property type="entry name" value="P-loop_NTPase"/>
</dbReference>